<evidence type="ECO:0000313" key="2">
    <source>
        <dbReference type="EMBL" id="KAF2110925.1"/>
    </source>
</evidence>
<name>A0A6A5YUY5_9PLEO</name>
<evidence type="ECO:0000256" key="1">
    <source>
        <dbReference type="SAM" id="MobiDB-lite"/>
    </source>
</evidence>
<evidence type="ECO:0000313" key="3">
    <source>
        <dbReference type="Proteomes" id="UP000799770"/>
    </source>
</evidence>
<dbReference type="AlphaFoldDB" id="A0A6A5YUY5"/>
<gene>
    <name evidence="2" type="ORF">BDV96DRAFT_583146</name>
</gene>
<feature type="compositionally biased region" description="Polar residues" evidence="1">
    <location>
        <begin position="126"/>
        <end position="148"/>
    </location>
</feature>
<feature type="compositionally biased region" description="Basic and acidic residues" evidence="1">
    <location>
        <begin position="113"/>
        <end position="122"/>
    </location>
</feature>
<proteinExistence type="predicted"/>
<sequence length="158" mass="17596">MDTWSNSTADGEFEMEDDMPPLVADTNGRSPDSTAVGDFELEDDVDVDGMFDQTMSAMDAEIFPISIWTPINADIGYPLERTRHHSGAERPHAAQSLQNLEDSMDAESTTEQAKVDRGRTREPMTMQASKPEQKTASQKASSKFWTSNMEERMKKKGG</sequence>
<protein>
    <submittedName>
        <fullName evidence="2">Uncharacterized protein</fullName>
    </submittedName>
</protein>
<feature type="region of interest" description="Disordered" evidence="1">
    <location>
        <begin position="82"/>
        <end position="158"/>
    </location>
</feature>
<feature type="compositionally biased region" description="Basic and acidic residues" evidence="1">
    <location>
        <begin position="149"/>
        <end position="158"/>
    </location>
</feature>
<organism evidence="2 3">
    <name type="scientific">Lophiotrema nucula</name>
    <dbReference type="NCBI Taxonomy" id="690887"/>
    <lineage>
        <taxon>Eukaryota</taxon>
        <taxon>Fungi</taxon>
        <taxon>Dikarya</taxon>
        <taxon>Ascomycota</taxon>
        <taxon>Pezizomycotina</taxon>
        <taxon>Dothideomycetes</taxon>
        <taxon>Pleosporomycetidae</taxon>
        <taxon>Pleosporales</taxon>
        <taxon>Lophiotremataceae</taxon>
        <taxon>Lophiotrema</taxon>
    </lineage>
</organism>
<dbReference type="EMBL" id="ML977336">
    <property type="protein sequence ID" value="KAF2110925.1"/>
    <property type="molecule type" value="Genomic_DNA"/>
</dbReference>
<feature type="compositionally biased region" description="Polar residues" evidence="1">
    <location>
        <begin position="95"/>
        <end position="112"/>
    </location>
</feature>
<feature type="region of interest" description="Disordered" evidence="1">
    <location>
        <begin position="1"/>
        <end position="41"/>
    </location>
</feature>
<accession>A0A6A5YUY5</accession>
<reference evidence="2" key="1">
    <citation type="journal article" date="2020" name="Stud. Mycol.">
        <title>101 Dothideomycetes genomes: a test case for predicting lifestyles and emergence of pathogens.</title>
        <authorList>
            <person name="Haridas S."/>
            <person name="Albert R."/>
            <person name="Binder M."/>
            <person name="Bloem J."/>
            <person name="Labutti K."/>
            <person name="Salamov A."/>
            <person name="Andreopoulos B."/>
            <person name="Baker S."/>
            <person name="Barry K."/>
            <person name="Bills G."/>
            <person name="Bluhm B."/>
            <person name="Cannon C."/>
            <person name="Castanera R."/>
            <person name="Culley D."/>
            <person name="Daum C."/>
            <person name="Ezra D."/>
            <person name="Gonzalez J."/>
            <person name="Henrissat B."/>
            <person name="Kuo A."/>
            <person name="Liang C."/>
            <person name="Lipzen A."/>
            <person name="Lutzoni F."/>
            <person name="Magnuson J."/>
            <person name="Mondo S."/>
            <person name="Nolan M."/>
            <person name="Ohm R."/>
            <person name="Pangilinan J."/>
            <person name="Park H.-J."/>
            <person name="Ramirez L."/>
            <person name="Alfaro M."/>
            <person name="Sun H."/>
            <person name="Tritt A."/>
            <person name="Yoshinaga Y."/>
            <person name="Zwiers L.-H."/>
            <person name="Turgeon B."/>
            <person name="Goodwin S."/>
            <person name="Spatafora J."/>
            <person name="Crous P."/>
            <person name="Grigoriev I."/>
        </authorList>
    </citation>
    <scope>NUCLEOTIDE SEQUENCE</scope>
    <source>
        <strain evidence="2">CBS 627.86</strain>
    </source>
</reference>
<dbReference type="Proteomes" id="UP000799770">
    <property type="component" value="Unassembled WGS sequence"/>
</dbReference>
<keyword evidence="3" id="KW-1185">Reference proteome</keyword>